<evidence type="ECO:0000259" key="5">
    <source>
        <dbReference type="Pfam" id="PF22435"/>
    </source>
</evidence>
<dbReference type="OrthoDB" id="9785673at2"/>
<dbReference type="PANTHER" id="PTHR43191">
    <property type="entry name" value="RRNA METHYLTRANSFERASE 3"/>
    <property type="match status" value="1"/>
</dbReference>
<evidence type="ECO:0000256" key="1">
    <source>
        <dbReference type="ARBA" id="ARBA00007228"/>
    </source>
</evidence>
<sequence length="240" mass="26707">MRISSRDNQVVKSLIKLHAPKRRRERGEYLVYGKTLCEEAIAAGVVTTLIFVQEDAYQISNFSQKLLVTPKVMSALTENAHVDICALCRMESREFQAGCDVVVLDSIQDPGNLGTILRSARAFGLINIFLSENCVDLYSIKVLRAAQGAHFSLAIRSGDLDAYLRHSTNSLVTTFVDEPNNFMDQPARTYDIVFGNEGSGIRPSLKPLTRQNLKLDIDFESLNVAIAASIILYTTFRKIS</sequence>
<dbReference type="GO" id="GO:0032259">
    <property type="term" value="P:methylation"/>
    <property type="evidence" value="ECO:0007669"/>
    <property type="project" value="UniProtKB-KW"/>
</dbReference>
<dbReference type="GO" id="GO:0008173">
    <property type="term" value="F:RNA methyltransferase activity"/>
    <property type="evidence" value="ECO:0007669"/>
    <property type="project" value="InterPro"/>
</dbReference>
<dbReference type="InterPro" id="IPR029064">
    <property type="entry name" value="Ribosomal_eL30-like_sf"/>
</dbReference>
<dbReference type="SUPFAM" id="SSF75217">
    <property type="entry name" value="alpha/beta knot"/>
    <property type="match status" value="1"/>
</dbReference>
<evidence type="ECO:0000313" key="7">
    <source>
        <dbReference type="Proteomes" id="UP000184603"/>
    </source>
</evidence>
<dbReference type="EMBL" id="FRFE01000012">
    <property type="protein sequence ID" value="SHO48991.1"/>
    <property type="molecule type" value="Genomic_DNA"/>
</dbReference>
<dbReference type="Gene3D" id="3.30.1330.30">
    <property type="match status" value="1"/>
</dbReference>
<organism evidence="6 7">
    <name type="scientific">Desulfopila aestuarii DSM 18488</name>
    <dbReference type="NCBI Taxonomy" id="1121416"/>
    <lineage>
        <taxon>Bacteria</taxon>
        <taxon>Pseudomonadati</taxon>
        <taxon>Thermodesulfobacteriota</taxon>
        <taxon>Desulfobulbia</taxon>
        <taxon>Desulfobulbales</taxon>
        <taxon>Desulfocapsaceae</taxon>
        <taxon>Desulfopila</taxon>
    </lineage>
</organism>
<dbReference type="PANTHER" id="PTHR43191:SF2">
    <property type="entry name" value="RRNA METHYLTRANSFERASE 3, MITOCHONDRIAL"/>
    <property type="match status" value="1"/>
</dbReference>
<evidence type="ECO:0000313" key="6">
    <source>
        <dbReference type="EMBL" id="SHO48991.1"/>
    </source>
</evidence>
<dbReference type="AlphaFoldDB" id="A0A1M7Y8T7"/>
<comment type="similarity">
    <text evidence="1">Belongs to the class IV-like SAM-binding methyltransferase superfamily. RNA methyltransferase TrmH family.</text>
</comment>
<keyword evidence="3 6" id="KW-0808">Transferase</keyword>
<dbReference type="InterPro" id="IPR029026">
    <property type="entry name" value="tRNA_m1G_MTases_N"/>
</dbReference>
<reference evidence="6 7" key="1">
    <citation type="submission" date="2016-12" db="EMBL/GenBank/DDBJ databases">
        <authorList>
            <person name="Song W.-J."/>
            <person name="Kurnit D.M."/>
        </authorList>
    </citation>
    <scope>NUCLEOTIDE SEQUENCE [LARGE SCALE GENOMIC DNA]</scope>
    <source>
        <strain evidence="6 7">DSM 18488</strain>
    </source>
</reference>
<accession>A0A1M7Y8T7</accession>
<dbReference type="InterPro" id="IPR053888">
    <property type="entry name" value="MRM3-like_sub_bind"/>
</dbReference>
<dbReference type="InterPro" id="IPR001537">
    <property type="entry name" value="SpoU_MeTrfase"/>
</dbReference>
<keyword evidence="2 6" id="KW-0489">Methyltransferase</keyword>
<evidence type="ECO:0000259" key="4">
    <source>
        <dbReference type="Pfam" id="PF00588"/>
    </source>
</evidence>
<dbReference type="CDD" id="cd18095">
    <property type="entry name" value="SpoU-like_rRNA-MTase"/>
    <property type="match status" value="1"/>
</dbReference>
<dbReference type="InterPro" id="IPR029028">
    <property type="entry name" value="Alpha/beta_knot_MTases"/>
</dbReference>
<dbReference type="STRING" id="1121416.SAMN02745220_02592"/>
<keyword evidence="7" id="KW-1185">Reference proteome</keyword>
<dbReference type="Proteomes" id="UP000184603">
    <property type="component" value="Unassembled WGS sequence"/>
</dbReference>
<proteinExistence type="inferred from homology"/>
<dbReference type="Pfam" id="PF22435">
    <property type="entry name" value="MRM3-like_sub_bind"/>
    <property type="match status" value="1"/>
</dbReference>
<evidence type="ECO:0000256" key="3">
    <source>
        <dbReference type="ARBA" id="ARBA00022679"/>
    </source>
</evidence>
<dbReference type="GO" id="GO:0003723">
    <property type="term" value="F:RNA binding"/>
    <property type="evidence" value="ECO:0007669"/>
    <property type="project" value="InterPro"/>
</dbReference>
<name>A0A1M7Y8T7_9BACT</name>
<dbReference type="InterPro" id="IPR051259">
    <property type="entry name" value="rRNA_Methyltransferase"/>
</dbReference>
<dbReference type="SUPFAM" id="SSF55315">
    <property type="entry name" value="L30e-like"/>
    <property type="match status" value="1"/>
</dbReference>
<evidence type="ECO:0000256" key="2">
    <source>
        <dbReference type="ARBA" id="ARBA00022603"/>
    </source>
</evidence>
<feature type="domain" description="tRNA/rRNA methyltransferase SpoU type" evidence="4">
    <location>
        <begin position="101"/>
        <end position="233"/>
    </location>
</feature>
<dbReference type="GO" id="GO:0006396">
    <property type="term" value="P:RNA processing"/>
    <property type="evidence" value="ECO:0007669"/>
    <property type="project" value="InterPro"/>
</dbReference>
<gene>
    <name evidence="6" type="ORF">SAMN02745220_02592</name>
</gene>
<dbReference type="RefSeq" id="WP_073613883.1">
    <property type="nucleotide sequence ID" value="NZ_FRFE01000012.1"/>
</dbReference>
<dbReference type="Gene3D" id="3.40.1280.10">
    <property type="match status" value="1"/>
</dbReference>
<dbReference type="Pfam" id="PF00588">
    <property type="entry name" value="SpoU_methylase"/>
    <property type="match status" value="1"/>
</dbReference>
<protein>
    <submittedName>
        <fullName evidence="6">RNA methyltransferase, TrmH family</fullName>
    </submittedName>
</protein>
<feature type="domain" description="MRM3-like substrate binding" evidence="5">
    <location>
        <begin position="8"/>
        <end position="77"/>
    </location>
</feature>